<gene>
    <name evidence="1" type="ORF">MUN68_013210</name>
</gene>
<evidence type="ECO:0000313" key="2">
    <source>
        <dbReference type="Proteomes" id="UP001202717"/>
    </source>
</evidence>
<dbReference type="EMBL" id="CP116221">
    <property type="protein sequence ID" value="WCO01023.1"/>
    <property type="molecule type" value="Genomic_DNA"/>
</dbReference>
<reference evidence="1 2" key="1">
    <citation type="submission" date="2023-01" db="EMBL/GenBank/DDBJ databases">
        <title>Psychroserpens ponticola sp. nov., isolated from seawater.</title>
        <authorList>
            <person name="Kristyanto S."/>
            <person name="Jung J."/>
            <person name="Kim J.M."/>
            <person name="Jeon C.O."/>
        </authorList>
    </citation>
    <scope>NUCLEOTIDE SEQUENCE [LARGE SCALE GENOMIC DNA]</scope>
    <source>
        <strain evidence="1 2">MSW6</strain>
    </source>
</reference>
<protein>
    <submittedName>
        <fullName evidence="1">Uncharacterized protein</fullName>
    </submittedName>
</protein>
<organism evidence="1 2">
    <name type="scientific">Psychroserpens ponticola</name>
    <dbReference type="NCBI Taxonomy" id="2932268"/>
    <lineage>
        <taxon>Bacteria</taxon>
        <taxon>Pseudomonadati</taxon>
        <taxon>Bacteroidota</taxon>
        <taxon>Flavobacteriia</taxon>
        <taxon>Flavobacteriales</taxon>
        <taxon>Flavobacteriaceae</taxon>
        <taxon>Psychroserpens</taxon>
    </lineage>
</organism>
<keyword evidence="2" id="KW-1185">Reference proteome</keyword>
<proteinExistence type="predicted"/>
<sequence>MKSLFLSICTLVITLQAQTQELANFEWSELSNSTVVGAQNPELVFPSESGFTVYSVEDIGSQFYAPKIIYITKFDVSGKSLSTIDFKLPIRSRKDATLLKIIEGDNKLYFFSHVAVKKDGKNVLYAQIYDNETDQVSDTIELYTIPIEKVNNSGFFEIAISSDKNTFAVLVNKPFVKKTKEAINVLTFDEHLKKLSETSPTLSFGSERAYKETLFVENDGIVNIIKKEDTSKKHPITSIITIKGNDVNEQKVSTEGFYISDCKVIAYNNSHYILGFATDNAKPVVSMGGAKDNSFFIYNISEGQLVKNQEWSKETVKRVLGKGYIDLKVKDILIDNENIYLIGDCYSKDSEAIEGKNFEYNYTHRFGPGIIIKLDINGNVTYDVPLNYSEDYLNRMEVLGSFYPFLNNGKLFVFANEKESKLKNKKIVMGYDKINAKAIVLKSFDAEGNIETIPFWNSKTGGAKKYTTFAPTQTLQITDKTFYIYAIGKEMHKFGKMILK</sequence>
<name>A0ABY7RVL6_9FLAO</name>
<dbReference type="RefSeq" id="WP_249996030.1">
    <property type="nucleotide sequence ID" value="NZ_CP116221.1"/>
</dbReference>
<evidence type="ECO:0000313" key="1">
    <source>
        <dbReference type="EMBL" id="WCO01023.1"/>
    </source>
</evidence>
<accession>A0ABY7RVL6</accession>
<dbReference type="Proteomes" id="UP001202717">
    <property type="component" value="Chromosome"/>
</dbReference>